<evidence type="ECO:0000256" key="1">
    <source>
        <dbReference type="ARBA" id="ARBA00004606"/>
    </source>
</evidence>
<proteinExistence type="inferred from homology"/>
<reference evidence="12" key="1">
    <citation type="submission" date="2021-02" db="EMBL/GenBank/DDBJ databases">
        <authorList>
            <person name="Nowell W R."/>
        </authorList>
    </citation>
    <scope>NUCLEOTIDE SEQUENCE</scope>
</reference>
<dbReference type="GO" id="GO:0016020">
    <property type="term" value="C:membrane"/>
    <property type="evidence" value="ECO:0007669"/>
    <property type="project" value="UniProtKB-SubCell"/>
</dbReference>
<feature type="transmembrane region" description="Helical" evidence="10">
    <location>
        <begin position="25"/>
        <end position="43"/>
    </location>
</feature>
<evidence type="ECO:0000256" key="10">
    <source>
        <dbReference type="SAM" id="Phobius"/>
    </source>
</evidence>
<evidence type="ECO:0000256" key="7">
    <source>
        <dbReference type="ARBA" id="ARBA00022989"/>
    </source>
</evidence>
<evidence type="ECO:0000256" key="2">
    <source>
        <dbReference type="ARBA" id="ARBA00008661"/>
    </source>
</evidence>
<dbReference type="Gene3D" id="3.90.550.50">
    <property type="match status" value="1"/>
</dbReference>
<keyword evidence="8 10" id="KW-0472">Membrane</keyword>
<comment type="caution">
    <text evidence="12">The sequence shown here is derived from an EMBL/GenBank/DDBJ whole genome shotgun (WGS) entry which is preliminary data.</text>
</comment>
<evidence type="ECO:0000256" key="4">
    <source>
        <dbReference type="ARBA" id="ARBA00022679"/>
    </source>
</evidence>
<dbReference type="AlphaFoldDB" id="A0A814KLN0"/>
<dbReference type="PANTHER" id="PTHR10811">
    <property type="entry name" value="FRINGE-RELATED"/>
    <property type="match status" value="1"/>
</dbReference>
<gene>
    <name evidence="12" type="ORF">GPM918_LOCUS16294</name>
    <name evidence="13" type="ORF">SRO942_LOCUS16294</name>
</gene>
<comment type="similarity">
    <text evidence="2">Belongs to the glycosyltransferase 31 family.</text>
</comment>
<keyword evidence="6" id="KW-0735">Signal-anchor</keyword>
<evidence type="ECO:0000256" key="8">
    <source>
        <dbReference type="ARBA" id="ARBA00023136"/>
    </source>
</evidence>
<evidence type="ECO:0000256" key="5">
    <source>
        <dbReference type="ARBA" id="ARBA00022692"/>
    </source>
</evidence>
<keyword evidence="4" id="KW-0808">Transferase</keyword>
<dbReference type="Proteomes" id="UP000681722">
    <property type="component" value="Unassembled WGS sequence"/>
</dbReference>
<keyword evidence="7 10" id="KW-1133">Transmembrane helix</keyword>
<feature type="domain" description="Fringe-like glycosyltransferase" evidence="11">
    <location>
        <begin position="128"/>
        <end position="322"/>
    </location>
</feature>
<dbReference type="EMBL" id="CAJNOQ010004252">
    <property type="protein sequence ID" value="CAF1051233.1"/>
    <property type="molecule type" value="Genomic_DNA"/>
</dbReference>
<evidence type="ECO:0000256" key="6">
    <source>
        <dbReference type="ARBA" id="ARBA00022968"/>
    </source>
</evidence>
<dbReference type="GO" id="GO:0016757">
    <property type="term" value="F:glycosyltransferase activity"/>
    <property type="evidence" value="ECO:0007669"/>
    <property type="project" value="UniProtKB-KW"/>
</dbReference>
<evidence type="ECO:0000256" key="9">
    <source>
        <dbReference type="ARBA" id="ARBA00037847"/>
    </source>
</evidence>
<dbReference type="GO" id="GO:0012505">
    <property type="term" value="C:endomembrane system"/>
    <property type="evidence" value="ECO:0007669"/>
    <property type="project" value="UniProtKB-SubCell"/>
</dbReference>
<evidence type="ECO:0000313" key="14">
    <source>
        <dbReference type="Proteomes" id="UP000663829"/>
    </source>
</evidence>
<keyword evidence="5 10" id="KW-0812">Transmembrane</keyword>
<keyword evidence="3" id="KW-0328">Glycosyltransferase</keyword>
<dbReference type="EMBL" id="CAJOBC010004252">
    <property type="protein sequence ID" value="CAF3820753.1"/>
    <property type="molecule type" value="Genomic_DNA"/>
</dbReference>
<sequence>MSPISRVVIDVVKNKMSGERPMPKCLYIILITSSLIIIVFFLIKQNLDYIQSKPFKVKFWNNAFIHDNFTREERTQIMCINGTTSTIISSSRPVNPSHVCHNKISHLKSYCDLIPNPNHNWVSAKRYKESDLMFIIVSGAKFYHTRAMTVRDTWLSRVTNYYILSSTPYSYLPVTVIPNTGEDYLSNMKKTFYGMPVIYKEQLAKPVEMRQKWFYLIGDDTYVNVRHLIKRLDPYDYQQAYFVGGSSGKEVCYEVDGTRNPITFGGGGAGLLFSWKLFELLQPNLTDYVDNKWVKTNAMSDVAIACLIQRVGYQLTYVNGFWPLTPARMVQLSGRAAMNQDPEPNNFHYVQPPEMIDLDEFYSFQYIDRLANDQNLQELTEFTRLFVKKYYELVRKKQKECTLPPITS</sequence>
<evidence type="ECO:0000259" key="11">
    <source>
        <dbReference type="Pfam" id="PF02434"/>
    </source>
</evidence>
<dbReference type="OrthoDB" id="414175at2759"/>
<dbReference type="InterPro" id="IPR003378">
    <property type="entry name" value="Fringe-like_glycosylTrfase"/>
</dbReference>
<evidence type="ECO:0000313" key="13">
    <source>
        <dbReference type="EMBL" id="CAF3820753.1"/>
    </source>
</evidence>
<evidence type="ECO:0000313" key="12">
    <source>
        <dbReference type="EMBL" id="CAF1051233.1"/>
    </source>
</evidence>
<evidence type="ECO:0000256" key="3">
    <source>
        <dbReference type="ARBA" id="ARBA00022676"/>
    </source>
</evidence>
<comment type="subcellular location">
    <subcellularLocation>
        <location evidence="9">Endomembrane system</location>
        <topology evidence="9">Single-pass membrane protein</topology>
    </subcellularLocation>
    <subcellularLocation>
        <location evidence="1">Membrane</location>
        <topology evidence="1">Single-pass type II membrane protein</topology>
    </subcellularLocation>
</comment>
<dbReference type="Proteomes" id="UP000663829">
    <property type="component" value="Unassembled WGS sequence"/>
</dbReference>
<accession>A0A814KLN0</accession>
<keyword evidence="14" id="KW-1185">Reference proteome</keyword>
<dbReference type="Pfam" id="PF02434">
    <property type="entry name" value="Fringe"/>
    <property type="match status" value="1"/>
</dbReference>
<protein>
    <recommendedName>
        <fullName evidence="11">Fringe-like glycosyltransferase domain-containing protein</fullName>
    </recommendedName>
</protein>
<organism evidence="12 14">
    <name type="scientific">Didymodactylos carnosus</name>
    <dbReference type="NCBI Taxonomy" id="1234261"/>
    <lineage>
        <taxon>Eukaryota</taxon>
        <taxon>Metazoa</taxon>
        <taxon>Spiralia</taxon>
        <taxon>Gnathifera</taxon>
        <taxon>Rotifera</taxon>
        <taxon>Eurotatoria</taxon>
        <taxon>Bdelloidea</taxon>
        <taxon>Philodinida</taxon>
        <taxon>Philodinidae</taxon>
        <taxon>Didymodactylos</taxon>
    </lineage>
</organism>
<name>A0A814KLN0_9BILA</name>